<gene>
    <name evidence="2" type="ORF">K443DRAFT_7274</name>
</gene>
<dbReference type="EMBL" id="KN838615">
    <property type="protein sequence ID" value="KIK00945.1"/>
    <property type="molecule type" value="Genomic_DNA"/>
</dbReference>
<evidence type="ECO:0000313" key="3">
    <source>
        <dbReference type="Proteomes" id="UP000054477"/>
    </source>
</evidence>
<protein>
    <submittedName>
        <fullName evidence="2">Uncharacterized protein</fullName>
    </submittedName>
</protein>
<proteinExistence type="predicted"/>
<reference evidence="3" key="2">
    <citation type="submission" date="2015-01" db="EMBL/GenBank/DDBJ databases">
        <title>Evolutionary Origins and Diversification of the Mycorrhizal Mutualists.</title>
        <authorList>
            <consortium name="DOE Joint Genome Institute"/>
            <consortium name="Mycorrhizal Genomics Consortium"/>
            <person name="Kohler A."/>
            <person name="Kuo A."/>
            <person name="Nagy L.G."/>
            <person name="Floudas D."/>
            <person name="Copeland A."/>
            <person name="Barry K.W."/>
            <person name="Cichocki N."/>
            <person name="Veneault-Fourrey C."/>
            <person name="LaButti K."/>
            <person name="Lindquist E.A."/>
            <person name="Lipzen A."/>
            <person name="Lundell T."/>
            <person name="Morin E."/>
            <person name="Murat C."/>
            <person name="Riley R."/>
            <person name="Ohm R."/>
            <person name="Sun H."/>
            <person name="Tunlid A."/>
            <person name="Henrissat B."/>
            <person name="Grigoriev I.V."/>
            <person name="Hibbett D.S."/>
            <person name="Martin F."/>
        </authorList>
    </citation>
    <scope>NUCLEOTIDE SEQUENCE [LARGE SCALE GENOMIC DNA]</scope>
    <source>
        <strain evidence="3">LaAM-08-1</strain>
    </source>
</reference>
<dbReference type="HOGENOM" id="CLU_2197407_0_0_1"/>
<dbReference type="Proteomes" id="UP000054477">
    <property type="component" value="Unassembled WGS sequence"/>
</dbReference>
<name>A0A0C9WR64_9AGAR</name>
<evidence type="ECO:0000313" key="2">
    <source>
        <dbReference type="EMBL" id="KIK00945.1"/>
    </source>
</evidence>
<evidence type="ECO:0000256" key="1">
    <source>
        <dbReference type="SAM" id="MobiDB-lite"/>
    </source>
</evidence>
<accession>A0A0C9WR64</accession>
<reference evidence="2 3" key="1">
    <citation type="submission" date="2014-04" db="EMBL/GenBank/DDBJ databases">
        <authorList>
            <consortium name="DOE Joint Genome Institute"/>
            <person name="Kuo A."/>
            <person name="Kohler A."/>
            <person name="Nagy L.G."/>
            <person name="Floudas D."/>
            <person name="Copeland A."/>
            <person name="Barry K.W."/>
            <person name="Cichocki N."/>
            <person name="Veneault-Fourrey C."/>
            <person name="LaButti K."/>
            <person name="Lindquist E.A."/>
            <person name="Lipzen A."/>
            <person name="Lundell T."/>
            <person name="Morin E."/>
            <person name="Murat C."/>
            <person name="Sun H."/>
            <person name="Tunlid A."/>
            <person name="Henrissat B."/>
            <person name="Grigoriev I.V."/>
            <person name="Hibbett D.S."/>
            <person name="Martin F."/>
            <person name="Nordberg H.P."/>
            <person name="Cantor M.N."/>
            <person name="Hua S.X."/>
        </authorList>
    </citation>
    <scope>NUCLEOTIDE SEQUENCE [LARGE SCALE GENOMIC DNA]</scope>
    <source>
        <strain evidence="2 3">LaAM-08-1</strain>
    </source>
</reference>
<dbReference type="AlphaFoldDB" id="A0A0C9WR64"/>
<feature type="region of interest" description="Disordered" evidence="1">
    <location>
        <begin position="1"/>
        <end position="108"/>
    </location>
</feature>
<organism evidence="2 3">
    <name type="scientific">Laccaria amethystina LaAM-08-1</name>
    <dbReference type="NCBI Taxonomy" id="1095629"/>
    <lineage>
        <taxon>Eukaryota</taxon>
        <taxon>Fungi</taxon>
        <taxon>Dikarya</taxon>
        <taxon>Basidiomycota</taxon>
        <taxon>Agaricomycotina</taxon>
        <taxon>Agaricomycetes</taxon>
        <taxon>Agaricomycetidae</taxon>
        <taxon>Agaricales</taxon>
        <taxon>Agaricineae</taxon>
        <taxon>Hydnangiaceae</taxon>
        <taxon>Laccaria</taxon>
    </lineage>
</organism>
<keyword evidence="3" id="KW-1185">Reference proteome</keyword>
<sequence length="108" mass="12236">MSHRLPRPLTASPPRSTDHPHRHVRLPEDRPSWVTETPDERRTEEGGGNQARGQRAPAQKKTAYDRLPTTTMAHDDNDVVTPHHRLVNEHPPRRQPVVAPTQLNAMLG</sequence>